<keyword evidence="1" id="KW-0175">Coiled coil</keyword>
<evidence type="ECO:0000256" key="2">
    <source>
        <dbReference type="SAM" id="SignalP"/>
    </source>
</evidence>
<dbReference type="InterPro" id="IPR010642">
    <property type="entry name" value="Invasion_prot_B"/>
</dbReference>
<dbReference type="EMBL" id="JXMU01000011">
    <property type="protein sequence ID" value="KPB01433.1"/>
    <property type="molecule type" value="Genomic_DNA"/>
</dbReference>
<dbReference type="Pfam" id="PF06776">
    <property type="entry name" value="IalB"/>
    <property type="match status" value="1"/>
</dbReference>
<evidence type="ECO:0000313" key="4">
    <source>
        <dbReference type="Proteomes" id="UP000038011"/>
    </source>
</evidence>
<comment type="caution">
    <text evidence="3">The sequence shown here is derived from an EMBL/GenBank/DDBJ whole genome shotgun (WGS) entry which is preliminary data.</text>
</comment>
<dbReference type="AlphaFoldDB" id="A0A0M9GMT2"/>
<dbReference type="Proteomes" id="UP000038011">
    <property type="component" value="Unassembled WGS sequence"/>
</dbReference>
<sequence length="202" mass="22030">MNKTVFGFAALAATSIFTPASAQQAAGQQQPQGWFKVCTQQGENNICNVQNIRQANTGQLLTAVNLIQISGKTNRALFQVAVPTGRVIPAGVGMQIDGGSAKKINYSICLPDRCVAEAPLTPELVSSLKRGGELTLTTVNFQNQPNPIKVTLEGFTAAFDGEPLKQSELQDRQEELQAEIQKRREEFQKKLKEEQEKAKTAQ</sequence>
<organism evidence="3 4">
    <name type="scientific">Ahrensia marina</name>
    <dbReference type="NCBI Taxonomy" id="1514904"/>
    <lineage>
        <taxon>Bacteria</taxon>
        <taxon>Pseudomonadati</taxon>
        <taxon>Pseudomonadota</taxon>
        <taxon>Alphaproteobacteria</taxon>
        <taxon>Hyphomicrobiales</taxon>
        <taxon>Ahrensiaceae</taxon>
        <taxon>Ahrensia</taxon>
    </lineage>
</organism>
<feature type="chain" id="PRO_5005836371" evidence="2">
    <location>
        <begin position="23"/>
        <end position="202"/>
    </location>
</feature>
<feature type="signal peptide" evidence="2">
    <location>
        <begin position="1"/>
        <end position="22"/>
    </location>
</feature>
<dbReference type="RefSeq" id="WP_053999079.1">
    <property type="nucleotide sequence ID" value="NZ_JXMU01000011.1"/>
</dbReference>
<gene>
    <name evidence="3" type="ORF">SU32_09060</name>
</gene>
<evidence type="ECO:0000256" key="1">
    <source>
        <dbReference type="SAM" id="Coils"/>
    </source>
</evidence>
<dbReference type="InterPro" id="IPR038696">
    <property type="entry name" value="IalB_sf"/>
</dbReference>
<proteinExistence type="predicted"/>
<reference evidence="3 4" key="1">
    <citation type="submission" date="2015-01" db="EMBL/GenBank/DDBJ databases">
        <title>Ahrensia donghaiensis sp. nov., a novel dimethylsulphoniopropionate-cleavage bacterium isolated from seawater and emended descriptions of the genus Ahrensia and Ahrensia kielensis.</title>
        <authorList>
            <person name="Liu J."/>
        </authorList>
    </citation>
    <scope>NUCLEOTIDE SEQUENCE [LARGE SCALE GENOMIC DNA]</scope>
    <source>
        <strain evidence="3 4">LZD062</strain>
    </source>
</reference>
<keyword evidence="2" id="KW-0732">Signal</keyword>
<dbReference type="Gene3D" id="2.60.40.1880">
    <property type="entry name" value="Invasion associated locus B (IalB) protein"/>
    <property type="match status" value="1"/>
</dbReference>
<feature type="coiled-coil region" evidence="1">
    <location>
        <begin position="166"/>
        <end position="197"/>
    </location>
</feature>
<dbReference type="PATRIC" id="fig|1514904.3.peg.637"/>
<keyword evidence="4" id="KW-1185">Reference proteome</keyword>
<name>A0A0M9GMT2_9HYPH</name>
<dbReference type="STRING" id="1514904.SU32_09060"/>
<evidence type="ECO:0000313" key="3">
    <source>
        <dbReference type="EMBL" id="KPB01433.1"/>
    </source>
</evidence>
<accession>A0A0M9GMT2</accession>
<dbReference type="OrthoDB" id="8017994at2"/>
<protein>
    <submittedName>
        <fullName evidence="3">Invasion associated locus B family protein</fullName>
    </submittedName>
</protein>